<proteinExistence type="predicted"/>
<organism evidence="2 3">
    <name type="scientific">Actinophytocola xinjiangensis</name>
    <dbReference type="NCBI Taxonomy" id="485602"/>
    <lineage>
        <taxon>Bacteria</taxon>
        <taxon>Bacillati</taxon>
        <taxon>Actinomycetota</taxon>
        <taxon>Actinomycetes</taxon>
        <taxon>Pseudonocardiales</taxon>
        <taxon>Pseudonocardiaceae</taxon>
    </lineage>
</organism>
<evidence type="ECO:0000313" key="3">
    <source>
        <dbReference type="Proteomes" id="UP000185696"/>
    </source>
</evidence>
<reference evidence="2 3" key="1">
    <citation type="submission" date="2016-12" db="EMBL/GenBank/DDBJ databases">
        <title>The draft genome sequence of Actinophytocola xinjiangensis.</title>
        <authorList>
            <person name="Wang W."/>
            <person name="Yuan L."/>
        </authorList>
    </citation>
    <scope>NUCLEOTIDE SEQUENCE [LARGE SCALE GENOMIC DNA]</scope>
    <source>
        <strain evidence="2 3">CGMCC 4.4663</strain>
    </source>
</reference>
<dbReference type="Proteomes" id="UP000185696">
    <property type="component" value="Unassembled WGS sequence"/>
</dbReference>
<gene>
    <name evidence="2" type="ORF">BLA60_05415</name>
</gene>
<name>A0A7Z0WPU1_9PSEU</name>
<comment type="caution">
    <text evidence="2">The sequence shown here is derived from an EMBL/GenBank/DDBJ whole genome shotgun (WGS) entry which is preliminary data.</text>
</comment>
<evidence type="ECO:0000256" key="1">
    <source>
        <dbReference type="SAM" id="MobiDB-lite"/>
    </source>
</evidence>
<evidence type="ECO:0000313" key="2">
    <source>
        <dbReference type="EMBL" id="OLF12718.1"/>
    </source>
</evidence>
<dbReference type="RefSeq" id="WP_075131625.1">
    <property type="nucleotide sequence ID" value="NZ_MSIF01000002.1"/>
</dbReference>
<keyword evidence="3" id="KW-1185">Reference proteome</keyword>
<evidence type="ECO:0008006" key="4">
    <source>
        <dbReference type="Google" id="ProtNLM"/>
    </source>
</evidence>
<feature type="region of interest" description="Disordered" evidence="1">
    <location>
        <begin position="102"/>
        <end position="124"/>
    </location>
</feature>
<dbReference type="EMBL" id="MSIF01000002">
    <property type="protein sequence ID" value="OLF12718.1"/>
    <property type="molecule type" value="Genomic_DNA"/>
</dbReference>
<sequence>MSFSVDTDALWSFRDLVGNLKSDAMAMDAFISENRVMSLHEEGLANRLAFGHEGIVRDMQYRVGMLRDEAGNSAKGVENTAVLYEEQEQDNAQTLDEAYPDAGAYEQDPDRAGEPDSAGKSGFPHYRAENALTMGDIPTKAEMMAHDVEDWARTGLDGISMIGLCRMVWENAVGFDLTDWIRKWYFGDWEGWARCVQMWKACAETTDIIAENLWAGIGELAETWEGRAFEDADTYFRQFRDAIYVEHDAFSALEKIYELIMEAIFEIHLLMNDVINTAVDLAIQIATLGTAGGIKAAIKAALSVGASNPVSTLINCVSSLGTLLTLASDVVKIVETVSSATDLPQVPACELEKFDPVGREYGYEYQEQEQPPTDVEGP</sequence>
<accession>A0A7Z0WPU1</accession>
<protein>
    <recommendedName>
        <fullName evidence="4">WXG100 family type VII secretion target</fullName>
    </recommendedName>
</protein>
<dbReference type="AlphaFoldDB" id="A0A7Z0WPU1"/>